<proteinExistence type="predicted"/>
<organism evidence="1 2">
    <name type="scientific">Dichomitus squalens</name>
    <dbReference type="NCBI Taxonomy" id="114155"/>
    <lineage>
        <taxon>Eukaryota</taxon>
        <taxon>Fungi</taxon>
        <taxon>Dikarya</taxon>
        <taxon>Basidiomycota</taxon>
        <taxon>Agaricomycotina</taxon>
        <taxon>Agaricomycetes</taxon>
        <taxon>Polyporales</taxon>
        <taxon>Polyporaceae</taxon>
        <taxon>Dichomitus</taxon>
    </lineage>
</organism>
<name>A0A4Q9PW72_9APHY</name>
<sequence>MIACWPALYALTIIGGDETCTLFGSEKHMCCLPRIPGCRSREPRSLDTSRSSHELTECPKRTEAFGSHARRAGRSVCTGISNRMATDVLSSAAYSHAHRLLLPGQRMYYANKSALVCVRIERATHPGTRINHPSSHQTCVRRWAA</sequence>
<dbReference type="EMBL" id="ML145121">
    <property type="protein sequence ID" value="TBU58750.1"/>
    <property type="molecule type" value="Genomic_DNA"/>
</dbReference>
<dbReference type="Proteomes" id="UP000292082">
    <property type="component" value="Unassembled WGS sequence"/>
</dbReference>
<accession>A0A4Q9PW72</accession>
<gene>
    <name evidence="1" type="ORF">BD310DRAFT_926465</name>
</gene>
<evidence type="ECO:0000313" key="2">
    <source>
        <dbReference type="Proteomes" id="UP000292082"/>
    </source>
</evidence>
<evidence type="ECO:0000313" key="1">
    <source>
        <dbReference type="EMBL" id="TBU58750.1"/>
    </source>
</evidence>
<protein>
    <submittedName>
        <fullName evidence="1">Uncharacterized protein</fullName>
    </submittedName>
</protein>
<reference evidence="1 2" key="1">
    <citation type="submission" date="2019-01" db="EMBL/GenBank/DDBJ databases">
        <title>Draft genome sequences of three monokaryotic isolates of the white-rot basidiomycete fungus Dichomitus squalens.</title>
        <authorList>
            <consortium name="DOE Joint Genome Institute"/>
            <person name="Lopez S.C."/>
            <person name="Andreopoulos B."/>
            <person name="Pangilinan J."/>
            <person name="Lipzen A."/>
            <person name="Riley R."/>
            <person name="Ahrendt S."/>
            <person name="Ng V."/>
            <person name="Barry K."/>
            <person name="Daum C."/>
            <person name="Grigoriev I.V."/>
            <person name="Hilden K.S."/>
            <person name="Makela M.R."/>
            <person name="de Vries R.P."/>
        </authorList>
    </citation>
    <scope>NUCLEOTIDE SEQUENCE [LARGE SCALE GENOMIC DNA]</scope>
    <source>
        <strain evidence="1 2">CBS 464.89</strain>
    </source>
</reference>
<dbReference type="AlphaFoldDB" id="A0A4Q9PW72"/>
<keyword evidence="2" id="KW-1185">Reference proteome</keyword>